<dbReference type="PANTHER" id="PTHR43795">
    <property type="entry name" value="BIFUNCTIONAL ASPARTATE AMINOTRANSFERASE AND GLUTAMATE/ASPARTATE-PREPHENATE AMINOTRANSFERASE-RELATED"/>
    <property type="match status" value="1"/>
</dbReference>
<evidence type="ECO:0000256" key="1">
    <source>
        <dbReference type="ARBA" id="ARBA00022898"/>
    </source>
</evidence>
<dbReference type="PANTHER" id="PTHR43795:SF39">
    <property type="entry name" value="AMINOTRANSFERASE CLASS I_CLASSII DOMAIN-CONTAINING PROTEIN"/>
    <property type="match status" value="1"/>
</dbReference>
<evidence type="ECO:0000313" key="4">
    <source>
        <dbReference type="Proteomes" id="UP000198287"/>
    </source>
</evidence>
<keyword evidence="4" id="KW-1185">Reference proteome</keyword>
<dbReference type="GO" id="GO:0006520">
    <property type="term" value="P:amino acid metabolic process"/>
    <property type="evidence" value="ECO:0007669"/>
    <property type="project" value="TreeGrafter"/>
</dbReference>
<dbReference type="AlphaFoldDB" id="A0A226EII1"/>
<name>A0A226EII1_FOLCA</name>
<keyword evidence="3" id="KW-0808">Transferase</keyword>
<dbReference type="InterPro" id="IPR050478">
    <property type="entry name" value="Ethylene_sulfur-biosynth"/>
</dbReference>
<dbReference type="InterPro" id="IPR015424">
    <property type="entry name" value="PyrdxlP-dep_Trfase"/>
</dbReference>
<dbReference type="Proteomes" id="UP000198287">
    <property type="component" value="Unassembled WGS sequence"/>
</dbReference>
<dbReference type="PRINTS" id="PR00753">
    <property type="entry name" value="ACCSYNTHASE"/>
</dbReference>
<dbReference type="Gene3D" id="3.40.640.10">
    <property type="entry name" value="Type I PLP-dependent aspartate aminotransferase-like (Major domain)"/>
    <property type="match status" value="1"/>
</dbReference>
<dbReference type="Pfam" id="PF00155">
    <property type="entry name" value="Aminotran_1_2"/>
    <property type="match status" value="1"/>
</dbReference>
<keyword evidence="3" id="KW-0032">Aminotransferase</keyword>
<gene>
    <name evidence="3" type="ORF">Fcan01_07935</name>
</gene>
<protein>
    <submittedName>
        <fullName evidence="3">Putative aminotransferase ACS12</fullName>
    </submittedName>
</protein>
<dbReference type="GO" id="GO:0030170">
    <property type="term" value="F:pyridoxal phosphate binding"/>
    <property type="evidence" value="ECO:0007669"/>
    <property type="project" value="InterPro"/>
</dbReference>
<dbReference type="InterPro" id="IPR015422">
    <property type="entry name" value="PyrdxlP-dep_Trfase_small"/>
</dbReference>
<reference evidence="3 4" key="1">
    <citation type="submission" date="2015-12" db="EMBL/GenBank/DDBJ databases">
        <title>The genome of Folsomia candida.</title>
        <authorList>
            <person name="Faddeeva A."/>
            <person name="Derks M.F."/>
            <person name="Anvar Y."/>
            <person name="Smit S."/>
            <person name="Van Straalen N."/>
            <person name="Roelofs D."/>
        </authorList>
    </citation>
    <scope>NUCLEOTIDE SEQUENCE [LARGE SCALE GENOMIC DNA]</scope>
    <source>
        <strain evidence="3 4">VU population</strain>
        <tissue evidence="3">Whole body</tissue>
    </source>
</reference>
<evidence type="ECO:0000313" key="3">
    <source>
        <dbReference type="EMBL" id="OXA57110.1"/>
    </source>
</evidence>
<dbReference type="CDD" id="cd00609">
    <property type="entry name" value="AAT_like"/>
    <property type="match status" value="1"/>
</dbReference>
<dbReference type="Gene3D" id="3.90.1150.10">
    <property type="entry name" value="Aspartate Aminotransferase, domain 1"/>
    <property type="match status" value="1"/>
</dbReference>
<dbReference type="GO" id="GO:0008483">
    <property type="term" value="F:transaminase activity"/>
    <property type="evidence" value="ECO:0007669"/>
    <property type="project" value="UniProtKB-KW"/>
</dbReference>
<dbReference type="STRING" id="158441.A0A226EII1"/>
<keyword evidence="1" id="KW-0663">Pyridoxal phosphate</keyword>
<comment type="caution">
    <text evidence="3">The sequence shown here is derived from an EMBL/GenBank/DDBJ whole genome shotgun (WGS) entry which is preliminary data.</text>
</comment>
<feature type="domain" description="Aminotransferase class I/classII large" evidence="2">
    <location>
        <begin position="77"/>
        <end position="417"/>
    </location>
</feature>
<dbReference type="InterPro" id="IPR004839">
    <property type="entry name" value="Aminotransferase_I/II_large"/>
</dbReference>
<organism evidence="3 4">
    <name type="scientific">Folsomia candida</name>
    <name type="common">Springtail</name>
    <dbReference type="NCBI Taxonomy" id="158441"/>
    <lineage>
        <taxon>Eukaryota</taxon>
        <taxon>Metazoa</taxon>
        <taxon>Ecdysozoa</taxon>
        <taxon>Arthropoda</taxon>
        <taxon>Hexapoda</taxon>
        <taxon>Collembola</taxon>
        <taxon>Entomobryomorpha</taxon>
        <taxon>Isotomoidea</taxon>
        <taxon>Isotomidae</taxon>
        <taxon>Proisotominae</taxon>
        <taxon>Folsomia</taxon>
    </lineage>
</organism>
<sequence length="432" mass="49318">MASSEALLSIRAKRLSVDMDYISNYSVGSALQNPFDETKNPEGIINFGTAVSGLMDELWLTRFSQQSFFTPDSSHYRYYQCWGVDTFREALSKFMNIFFKPKKPIIFENLYVLNGALLSLDILGFLLADEGESFVFLTPGYNGYYQAGFQRWGIHMVPVPLQHNEESGEFELTVSSVEKVISDEESKGRRVRAFVFNNPENPLGKVFTVEIVKEIMNLCQRRKIHLIADEIYCMSVFDENTHFHSVLEIHNPTLLDTNLLHVIWGFSKDLCLTSFRTGVIHTENVSLQNALKSGSQFQAVPLPLMHILTNVISDADWFKNKFVPTNHSRLRATYAKCKEFFCKIGFTTTKSTAGFFFLVDLRPLFNPPSQEASKAFVKKLYAHKIYMTPSWEMGAEHGWFRFVFTAYSTHGLDIGLARLAAAIDEWKRDISA</sequence>
<proteinExistence type="predicted"/>
<dbReference type="InterPro" id="IPR015421">
    <property type="entry name" value="PyrdxlP-dep_Trfase_major"/>
</dbReference>
<accession>A0A226EII1</accession>
<evidence type="ECO:0000259" key="2">
    <source>
        <dbReference type="Pfam" id="PF00155"/>
    </source>
</evidence>
<dbReference type="SUPFAM" id="SSF53383">
    <property type="entry name" value="PLP-dependent transferases"/>
    <property type="match status" value="1"/>
</dbReference>
<dbReference type="OMA" id="PYYGTFV"/>
<dbReference type="EMBL" id="LNIX01000003">
    <property type="protein sequence ID" value="OXA57110.1"/>
    <property type="molecule type" value="Genomic_DNA"/>
</dbReference>
<dbReference type="OrthoDB" id="10262468at2759"/>